<dbReference type="EMBL" id="WSEL01000009">
    <property type="protein sequence ID" value="MVQ31967.1"/>
    <property type="molecule type" value="Genomic_DNA"/>
</dbReference>
<dbReference type="SUPFAM" id="SSF46785">
    <property type="entry name" value="Winged helix' DNA-binding domain"/>
    <property type="match status" value="1"/>
</dbReference>
<dbReference type="InterPro" id="IPR011991">
    <property type="entry name" value="ArsR-like_HTH"/>
</dbReference>
<gene>
    <name evidence="5" type="ORF">GON04_21085</name>
</gene>
<dbReference type="AlphaFoldDB" id="A0A6N8IYQ9"/>
<dbReference type="SMART" id="SM00418">
    <property type="entry name" value="HTH_ARSR"/>
    <property type="match status" value="1"/>
</dbReference>
<keyword evidence="1" id="KW-0805">Transcription regulation</keyword>
<keyword evidence="6" id="KW-1185">Reference proteome</keyword>
<comment type="caution">
    <text evidence="5">The sequence shown here is derived from an EMBL/GenBank/DDBJ whole genome shotgun (WGS) entry which is preliminary data.</text>
</comment>
<protein>
    <submittedName>
        <fullName evidence="5">Metalloregulator ArsR/SmtB family transcription factor</fullName>
    </submittedName>
</protein>
<dbReference type="InterPro" id="IPR036390">
    <property type="entry name" value="WH_DNA-bd_sf"/>
</dbReference>
<evidence type="ECO:0000313" key="5">
    <source>
        <dbReference type="EMBL" id="MVQ31967.1"/>
    </source>
</evidence>
<dbReference type="InterPro" id="IPR051011">
    <property type="entry name" value="Metal_resp_trans_reg"/>
</dbReference>
<dbReference type="GO" id="GO:0003700">
    <property type="term" value="F:DNA-binding transcription factor activity"/>
    <property type="evidence" value="ECO:0007669"/>
    <property type="project" value="InterPro"/>
</dbReference>
<dbReference type="NCBIfam" id="NF033788">
    <property type="entry name" value="HTH_metalloreg"/>
    <property type="match status" value="1"/>
</dbReference>
<dbReference type="Pfam" id="PF12840">
    <property type="entry name" value="HTH_20"/>
    <property type="match status" value="1"/>
</dbReference>
<evidence type="ECO:0000256" key="2">
    <source>
        <dbReference type="ARBA" id="ARBA00023125"/>
    </source>
</evidence>
<evidence type="ECO:0000259" key="4">
    <source>
        <dbReference type="PROSITE" id="PS50987"/>
    </source>
</evidence>
<name>A0A6N8IYQ9_9BURK</name>
<feature type="domain" description="HTH arsR-type" evidence="4">
    <location>
        <begin position="1"/>
        <end position="95"/>
    </location>
</feature>
<dbReference type="Gene3D" id="1.10.10.10">
    <property type="entry name" value="Winged helix-like DNA-binding domain superfamily/Winged helix DNA-binding domain"/>
    <property type="match status" value="1"/>
</dbReference>
<accession>A0A6N8IYQ9</accession>
<dbReference type="PRINTS" id="PR00778">
    <property type="entry name" value="HTHARSR"/>
</dbReference>
<organism evidence="5 6">
    <name type="scientific">Ramlibacter pinisoli</name>
    <dbReference type="NCBI Taxonomy" id="2682844"/>
    <lineage>
        <taxon>Bacteria</taxon>
        <taxon>Pseudomonadati</taxon>
        <taxon>Pseudomonadota</taxon>
        <taxon>Betaproteobacteria</taxon>
        <taxon>Burkholderiales</taxon>
        <taxon>Comamonadaceae</taxon>
        <taxon>Ramlibacter</taxon>
    </lineage>
</organism>
<evidence type="ECO:0000313" key="6">
    <source>
        <dbReference type="Proteomes" id="UP000469385"/>
    </source>
</evidence>
<keyword evidence="2" id="KW-0238">DNA-binding</keyword>
<dbReference type="Proteomes" id="UP000469385">
    <property type="component" value="Unassembled WGS sequence"/>
</dbReference>
<evidence type="ECO:0000256" key="1">
    <source>
        <dbReference type="ARBA" id="ARBA00023015"/>
    </source>
</evidence>
<dbReference type="RefSeq" id="WP_157399968.1">
    <property type="nucleotide sequence ID" value="NZ_WSEL01000009.1"/>
</dbReference>
<dbReference type="GO" id="GO:0003677">
    <property type="term" value="F:DNA binding"/>
    <property type="evidence" value="ECO:0007669"/>
    <property type="project" value="UniProtKB-KW"/>
</dbReference>
<dbReference type="PROSITE" id="PS50987">
    <property type="entry name" value="HTH_ARSR_2"/>
    <property type="match status" value="1"/>
</dbReference>
<dbReference type="InterPro" id="IPR036388">
    <property type="entry name" value="WH-like_DNA-bd_sf"/>
</dbReference>
<dbReference type="CDD" id="cd00090">
    <property type="entry name" value="HTH_ARSR"/>
    <property type="match status" value="1"/>
</dbReference>
<dbReference type="PANTHER" id="PTHR43132:SF2">
    <property type="entry name" value="ARSENICAL RESISTANCE OPERON REPRESSOR ARSR-RELATED"/>
    <property type="match status" value="1"/>
</dbReference>
<dbReference type="InterPro" id="IPR001845">
    <property type="entry name" value="HTH_ArsR_DNA-bd_dom"/>
</dbReference>
<evidence type="ECO:0000256" key="3">
    <source>
        <dbReference type="ARBA" id="ARBA00023163"/>
    </source>
</evidence>
<sequence length="110" mass="11378">MQENQAVQALAALAHPLRLQVFRALVVVGPAGLTPGAIVAGIGVPPATLSFHLRELATAGLVTQERSGRNLVYRAAYDRMNALLGYLTDNCCQGAACAVEPGAVAMDCGC</sequence>
<dbReference type="PANTHER" id="PTHR43132">
    <property type="entry name" value="ARSENICAL RESISTANCE OPERON REPRESSOR ARSR-RELATED"/>
    <property type="match status" value="1"/>
</dbReference>
<keyword evidence="3" id="KW-0804">Transcription</keyword>
<proteinExistence type="predicted"/>
<reference evidence="5 6" key="1">
    <citation type="submission" date="2019-12" db="EMBL/GenBank/DDBJ databases">
        <authorList>
            <person name="Huq M.A."/>
        </authorList>
    </citation>
    <scope>NUCLEOTIDE SEQUENCE [LARGE SCALE GENOMIC DNA]</scope>
    <source>
        <strain evidence="5 6">MAH-25</strain>
    </source>
</reference>